<dbReference type="AlphaFoldDB" id="A0A6A6NYR9"/>
<keyword evidence="3" id="KW-1185">Reference proteome</keyword>
<evidence type="ECO:0000313" key="2">
    <source>
        <dbReference type="EMBL" id="KAF2456891.1"/>
    </source>
</evidence>
<reference evidence="2" key="1">
    <citation type="journal article" date="2020" name="Stud. Mycol.">
        <title>101 Dothideomycetes genomes: a test case for predicting lifestyles and emergence of pathogens.</title>
        <authorList>
            <person name="Haridas S."/>
            <person name="Albert R."/>
            <person name="Binder M."/>
            <person name="Bloem J."/>
            <person name="Labutti K."/>
            <person name="Salamov A."/>
            <person name="Andreopoulos B."/>
            <person name="Baker S."/>
            <person name="Barry K."/>
            <person name="Bills G."/>
            <person name="Bluhm B."/>
            <person name="Cannon C."/>
            <person name="Castanera R."/>
            <person name="Culley D."/>
            <person name="Daum C."/>
            <person name="Ezra D."/>
            <person name="Gonzalez J."/>
            <person name="Henrissat B."/>
            <person name="Kuo A."/>
            <person name="Liang C."/>
            <person name="Lipzen A."/>
            <person name="Lutzoni F."/>
            <person name="Magnuson J."/>
            <person name="Mondo S."/>
            <person name="Nolan M."/>
            <person name="Ohm R."/>
            <person name="Pangilinan J."/>
            <person name="Park H.-J."/>
            <person name="Ramirez L."/>
            <person name="Alfaro M."/>
            <person name="Sun H."/>
            <person name="Tritt A."/>
            <person name="Yoshinaga Y."/>
            <person name="Zwiers L.-H."/>
            <person name="Turgeon B."/>
            <person name="Goodwin S."/>
            <person name="Spatafora J."/>
            <person name="Crous P."/>
            <person name="Grigoriev I."/>
        </authorList>
    </citation>
    <scope>NUCLEOTIDE SEQUENCE</scope>
    <source>
        <strain evidence="2">ATCC 16933</strain>
    </source>
</reference>
<dbReference type="Proteomes" id="UP000799766">
    <property type="component" value="Unassembled WGS sequence"/>
</dbReference>
<gene>
    <name evidence="2" type="ORF">BDY21DRAFT_45644</name>
</gene>
<feature type="region of interest" description="Disordered" evidence="1">
    <location>
        <begin position="115"/>
        <end position="199"/>
    </location>
</feature>
<protein>
    <submittedName>
        <fullName evidence="2">Uncharacterized protein</fullName>
    </submittedName>
</protein>
<organism evidence="2 3">
    <name type="scientific">Lineolata rhizophorae</name>
    <dbReference type="NCBI Taxonomy" id="578093"/>
    <lineage>
        <taxon>Eukaryota</taxon>
        <taxon>Fungi</taxon>
        <taxon>Dikarya</taxon>
        <taxon>Ascomycota</taxon>
        <taxon>Pezizomycotina</taxon>
        <taxon>Dothideomycetes</taxon>
        <taxon>Dothideomycetes incertae sedis</taxon>
        <taxon>Lineolatales</taxon>
        <taxon>Lineolataceae</taxon>
        <taxon>Lineolata</taxon>
    </lineage>
</organism>
<evidence type="ECO:0000313" key="3">
    <source>
        <dbReference type="Proteomes" id="UP000799766"/>
    </source>
</evidence>
<feature type="compositionally biased region" description="Polar residues" evidence="1">
    <location>
        <begin position="149"/>
        <end position="161"/>
    </location>
</feature>
<feature type="compositionally biased region" description="Polar residues" evidence="1">
    <location>
        <begin position="175"/>
        <end position="199"/>
    </location>
</feature>
<dbReference type="EMBL" id="MU001682">
    <property type="protein sequence ID" value="KAF2456891.1"/>
    <property type="molecule type" value="Genomic_DNA"/>
</dbReference>
<name>A0A6A6NYR9_9PEZI</name>
<feature type="compositionally biased region" description="Low complexity" evidence="1">
    <location>
        <begin position="131"/>
        <end position="141"/>
    </location>
</feature>
<accession>A0A6A6NYR9</accession>
<sequence length="199" mass="21096">MEARESRGRAIFRRRVGADRAACIQPTSPLRGLSSWTFVATARLSTVSPQPCSLAASRELDFEACWPHVLGQLHESHRGNPPGPPRCFFPDGTPTAQTLARAGPAPVVDLFAASGRTAPPQPRQFDSGIRSVTPSSSTDSSGLLRAGTTPGQTGSQITKRQNVAPKAPSGEAIVRSSSDQQLSRFRGSQTRCCTSSANP</sequence>
<proteinExistence type="predicted"/>
<evidence type="ECO:0000256" key="1">
    <source>
        <dbReference type="SAM" id="MobiDB-lite"/>
    </source>
</evidence>